<proteinExistence type="predicted"/>
<reference evidence="1" key="1">
    <citation type="submission" date="2023-04" db="EMBL/GenBank/DDBJ databases">
        <title>Draft Genome sequencing of Naganishia species isolated from polar environments using Oxford Nanopore Technology.</title>
        <authorList>
            <person name="Leo P."/>
            <person name="Venkateswaran K."/>
        </authorList>
    </citation>
    <scope>NUCLEOTIDE SEQUENCE</scope>
    <source>
        <strain evidence="1">MNA-CCFEE 5262</strain>
    </source>
</reference>
<evidence type="ECO:0000313" key="2">
    <source>
        <dbReference type="Proteomes" id="UP001230649"/>
    </source>
</evidence>
<accession>A0ACC2WFM6</accession>
<sequence>MIQDHDHINLAERSPPSPTLHQAREQSKATWTRDLQGLCEHAKERFADVKWIDRPIDDLEGTGESEYLRDGDGSIGAEAMDQLLKQEPSNEDTLVREPDPIFAHKAIIYARAPKAFKERFFPVLLVGGSSNLNLASIATQSSLSSASVLNLSQHGLDTDRSTSRNSSSLQRPSSRARRISFSHSTSELSSDRSEPNGLLTASAYDGSSTSTRPPTASSHPVNGHFAPRYVMDNDGRLTLSHQGMPEMLKQGLQWLYTAEGSFDGLRTEGLDFSHSDLSSATLSHEILGEDAVQRTGLISAKGVDGRDSVHDKKLTISRMRLAQDLTYMWRSRLYTDVKLRIASPVNRSAIANVKGKSSKPLPLPPSAFKSAGSAIHRPASASPTHLDKERQSAKVSDNDEFDIEQAVQGEQGTVFSAHRFVLCSRSPYFHQVLLNSGAFQSHPAAEPQNAGIDPASIPEITLPSPPFTPMATYFILGYLYSGSLSFSSHAPDLPTAFSIMKSAMFLEIDTLVKELEALIREDLCHGMAYPITRRGKRVGGCACKKCSKRIPKVLRFAVAPEVQARRLKEDAMLYLVQGGWTECWNKDLANLDEDVQDDLVNRISQQVSAQQIPALYRKVSDAQKQIAMEKGEWVDVLHEMLETIRLSIRQTLLQDFREVAKVPDFISLLTDEGMERSLRDIILQDLADTANKADFCQFAPGIYQAQAGNKASAVGIQQQSVFADVRNNYLSSAQRRKANDPAATVANIPCRADIQRVASYTAPATTRGSSSTQTTTPRTSSRLANPISRGQTPENGAEARARTNPKTIDSGSLPTRLRPTTSVSPSGVSSTVASRQRSALPLNKAPSASPSLTKRTASVKSLRQAIESGPAAEVKALSRTVARAPISASRQNPITREDGVLRNSASSASLRAKPPRIAAESAISGRVATKVTPTVRKAGVIGSSSLRTLVPSADKATKVASVNRNVVTPTVSKSVSKKDGLSKGSSLMVDPSKAPGPDGEVTESNQRPSRSASKTPDVNVDAASEAVIEVPQVSEESEEAQDPAIPASSSMGSDIAPAGNTPPLTLRPLKLVEKRHSLTPGQSMTMGSSKISANTSPQVNDGAQEVNKAGSPSPAPFVMPELVPAIVGGPTDSTVQRGSPIGLGLGLPLNPPSSRPAGTPIASPVLSADFGVKYHPASAFDPPPRLPSISVTGSKEEEAEEDDCVPHDKSKGISLRIGIPCVIYVAPSSSSGSATSTPAHPRARLKAACRYIGQVDGKSGEWIGVEINMETLRRVKGDSIQDPEEPLMSNGQHDGSWNGVRYYKIDGTSSASPTFSRPTSPLAAHYRTSRDVSGQPFLGGPPSSFDAGSFSPRIRGNSLANTRRGSPSRDFGWDATMSFMSNPETTWASGGKDMRSERKCGLWIRPSDVVFVPGAHG</sequence>
<protein>
    <submittedName>
        <fullName evidence="1">Uncharacterized protein</fullName>
    </submittedName>
</protein>
<evidence type="ECO:0000313" key="1">
    <source>
        <dbReference type="EMBL" id="KAJ9110014.1"/>
    </source>
</evidence>
<keyword evidence="2" id="KW-1185">Reference proteome</keyword>
<comment type="caution">
    <text evidence="1">The sequence shown here is derived from an EMBL/GenBank/DDBJ whole genome shotgun (WGS) entry which is preliminary data.</text>
</comment>
<dbReference type="Proteomes" id="UP001230649">
    <property type="component" value="Unassembled WGS sequence"/>
</dbReference>
<organism evidence="1 2">
    <name type="scientific">Naganishia adeliensis</name>
    <dbReference type="NCBI Taxonomy" id="92952"/>
    <lineage>
        <taxon>Eukaryota</taxon>
        <taxon>Fungi</taxon>
        <taxon>Dikarya</taxon>
        <taxon>Basidiomycota</taxon>
        <taxon>Agaricomycotina</taxon>
        <taxon>Tremellomycetes</taxon>
        <taxon>Filobasidiales</taxon>
        <taxon>Filobasidiaceae</taxon>
        <taxon>Naganishia</taxon>
    </lineage>
</organism>
<name>A0ACC2WFM6_9TREE</name>
<gene>
    <name evidence="1" type="ORF">QFC20_003088</name>
</gene>
<dbReference type="EMBL" id="JASBWS010000026">
    <property type="protein sequence ID" value="KAJ9110014.1"/>
    <property type="molecule type" value="Genomic_DNA"/>
</dbReference>